<feature type="binding site" evidence="15">
    <location>
        <position position="941"/>
    </location>
    <ligand>
        <name>Mg(2+)</name>
        <dbReference type="ChEBI" id="CHEBI:18420"/>
    </ligand>
</feature>
<comment type="similarity">
    <text evidence="2 16">Belongs to the cation transport ATPase (P-type) (TC 3.A.3) family. Type IV subfamily.</text>
</comment>
<feature type="region of interest" description="Disordered" evidence="17">
    <location>
        <begin position="1"/>
        <end position="118"/>
    </location>
</feature>
<dbReference type="PANTHER" id="PTHR24092">
    <property type="entry name" value="PROBABLE PHOSPHOLIPID-TRANSPORTING ATPASE"/>
    <property type="match status" value="1"/>
</dbReference>
<keyword evidence="11 16" id="KW-0472">Membrane</keyword>
<dbReference type="GO" id="GO:0000287">
    <property type="term" value="F:magnesium ion binding"/>
    <property type="evidence" value="ECO:0007669"/>
    <property type="project" value="UniProtKB-UniRule"/>
</dbReference>
<dbReference type="InterPro" id="IPR032631">
    <property type="entry name" value="P-type_ATPase_N"/>
</dbReference>
<feature type="binding site" evidence="14">
    <location>
        <position position="692"/>
    </location>
    <ligand>
        <name>ATP</name>
        <dbReference type="ChEBI" id="CHEBI:30616"/>
    </ligand>
</feature>
<dbReference type="GO" id="GO:0005886">
    <property type="term" value="C:plasma membrane"/>
    <property type="evidence" value="ECO:0007669"/>
    <property type="project" value="TreeGrafter"/>
</dbReference>
<feature type="domain" description="P-type ATPase C-terminal" evidence="19">
    <location>
        <begin position="963"/>
        <end position="1215"/>
    </location>
</feature>
<evidence type="ECO:0000256" key="17">
    <source>
        <dbReference type="SAM" id="MobiDB-lite"/>
    </source>
</evidence>
<comment type="subcellular location">
    <subcellularLocation>
        <location evidence="1">Endomembrane system</location>
        <topology evidence="1">Multi-pass membrane protein</topology>
    </subcellularLocation>
    <subcellularLocation>
        <location evidence="16">Membrane</location>
        <topology evidence="16">Multi-pass membrane protein</topology>
    </subcellularLocation>
</comment>
<dbReference type="EC" id="7.6.2.1" evidence="16"/>
<dbReference type="VEuPathDB" id="FungiDB:PYU1_G000573"/>
<feature type="binding site" evidence="14">
    <location>
        <position position="516"/>
    </location>
    <ligand>
        <name>ATP</name>
        <dbReference type="ChEBI" id="CHEBI:30616"/>
    </ligand>
</feature>
<dbReference type="GO" id="GO:0016887">
    <property type="term" value="F:ATP hydrolysis activity"/>
    <property type="evidence" value="ECO:0007669"/>
    <property type="project" value="InterPro"/>
</dbReference>
<feature type="transmembrane region" description="Helical" evidence="16">
    <location>
        <begin position="1114"/>
        <end position="1132"/>
    </location>
</feature>
<feature type="transmembrane region" description="Helical" evidence="16">
    <location>
        <begin position="451"/>
        <end position="470"/>
    </location>
</feature>
<evidence type="ECO:0000256" key="15">
    <source>
        <dbReference type="PIRSR" id="PIRSR606539-3"/>
    </source>
</evidence>
<keyword evidence="3" id="KW-0813">Transport</keyword>
<dbReference type="InterPro" id="IPR006539">
    <property type="entry name" value="P-type_ATPase_IV"/>
</dbReference>
<name>K3W6I2_GLOUD</name>
<dbReference type="Pfam" id="PF13246">
    <property type="entry name" value="Cation_ATPase"/>
    <property type="match status" value="1"/>
</dbReference>
<feature type="binding site" evidence="14">
    <location>
        <position position="916"/>
    </location>
    <ligand>
        <name>ATP</name>
        <dbReference type="ChEBI" id="CHEBI:30616"/>
    </ligand>
</feature>
<dbReference type="Pfam" id="PF16212">
    <property type="entry name" value="PhoLip_ATPase_C"/>
    <property type="match status" value="1"/>
</dbReference>
<evidence type="ECO:0000313" key="20">
    <source>
        <dbReference type="EnsemblProtists" id="PYU1_T000573"/>
    </source>
</evidence>
<feature type="binding site" evidence="14">
    <location>
        <position position="518"/>
    </location>
    <ligand>
        <name>ATP</name>
        <dbReference type="ChEBI" id="CHEBI:30616"/>
    </ligand>
</feature>
<protein>
    <recommendedName>
        <fullName evidence="16">Phospholipid-transporting ATPase</fullName>
        <ecNumber evidence="16">7.6.2.1</ecNumber>
    </recommendedName>
</protein>
<evidence type="ECO:0000256" key="6">
    <source>
        <dbReference type="ARBA" id="ARBA00022741"/>
    </source>
</evidence>
<feature type="binding site" evidence="14">
    <location>
        <position position="941"/>
    </location>
    <ligand>
        <name>ATP</name>
        <dbReference type="ChEBI" id="CHEBI:30616"/>
    </ligand>
</feature>
<evidence type="ECO:0000256" key="16">
    <source>
        <dbReference type="RuleBase" id="RU362033"/>
    </source>
</evidence>
<dbReference type="InterPro" id="IPR032630">
    <property type="entry name" value="P_typ_ATPase_c"/>
</dbReference>
<dbReference type="InterPro" id="IPR023298">
    <property type="entry name" value="ATPase_P-typ_TM_dom_sf"/>
</dbReference>
<proteinExistence type="inferred from homology"/>
<reference evidence="20" key="3">
    <citation type="submission" date="2015-02" db="UniProtKB">
        <authorList>
            <consortium name="EnsemblProtists"/>
        </authorList>
    </citation>
    <scope>IDENTIFICATION</scope>
    <source>
        <strain evidence="20">DAOM BR144</strain>
    </source>
</reference>
<dbReference type="Gene3D" id="2.70.150.10">
    <property type="entry name" value="Calcium-transporting ATPase, cytoplasmic transduction domain A"/>
    <property type="match status" value="1"/>
</dbReference>
<dbReference type="InterPro" id="IPR018303">
    <property type="entry name" value="ATPase_P-typ_P_site"/>
</dbReference>
<evidence type="ECO:0000256" key="9">
    <source>
        <dbReference type="ARBA" id="ARBA00022967"/>
    </source>
</evidence>
<dbReference type="EnsemblProtists" id="PYU1_T000573">
    <property type="protein sequence ID" value="PYU1_T000573"/>
    <property type="gene ID" value="PYU1_G000573"/>
</dbReference>
<feature type="binding site" evidence="15">
    <location>
        <position position="518"/>
    </location>
    <ligand>
        <name>Mg(2+)</name>
        <dbReference type="ChEBI" id="CHEBI:18420"/>
    </ligand>
</feature>
<feature type="active site" description="4-aspartylphosphate intermediate" evidence="13">
    <location>
        <position position="516"/>
    </location>
</feature>
<evidence type="ECO:0000256" key="14">
    <source>
        <dbReference type="PIRSR" id="PIRSR606539-2"/>
    </source>
</evidence>
<feature type="transmembrane region" description="Helical" evidence="16">
    <location>
        <begin position="1139"/>
        <end position="1158"/>
    </location>
</feature>
<dbReference type="eggNOG" id="KOG0206">
    <property type="taxonomic scope" value="Eukaryota"/>
</dbReference>
<dbReference type="SUPFAM" id="SSF81660">
    <property type="entry name" value="Metal cation-transporting ATPase, ATP-binding domain N"/>
    <property type="match status" value="1"/>
</dbReference>
<dbReference type="InterPro" id="IPR023299">
    <property type="entry name" value="ATPase_P-typ_cyto_dom_N"/>
</dbReference>
<keyword evidence="9 16" id="KW-1278">Translocase</keyword>
<evidence type="ECO:0000256" key="11">
    <source>
        <dbReference type="ARBA" id="ARBA00023136"/>
    </source>
</evidence>
<dbReference type="Gene3D" id="3.40.1110.10">
    <property type="entry name" value="Calcium-transporting ATPase, cytoplasmic domain N"/>
    <property type="match status" value="1"/>
</dbReference>
<evidence type="ECO:0000256" key="2">
    <source>
        <dbReference type="ARBA" id="ARBA00008109"/>
    </source>
</evidence>
<dbReference type="SFLD" id="SFLDF00027">
    <property type="entry name" value="p-type_atpase"/>
    <property type="match status" value="1"/>
</dbReference>
<feature type="binding site" evidence="14">
    <location>
        <position position="517"/>
    </location>
    <ligand>
        <name>ATP</name>
        <dbReference type="ChEBI" id="CHEBI:30616"/>
    </ligand>
</feature>
<dbReference type="Proteomes" id="UP000019132">
    <property type="component" value="Unassembled WGS sequence"/>
</dbReference>
<dbReference type="Pfam" id="PF16209">
    <property type="entry name" value="PhoLip_ATPase_N"/>
    <property type="match status" value="1"/>
</dbReference>
<feature type="transmembrane region" description="Helical" evidence="16">
    <location>
        <begin position="400"/>
        <end position="421"/>
    </location>
</feature>
<dbReference type="GO" id="GO:0140326">
    <property type="term" value="F:ATPase-coupled intramembrane lipid transporter activity"/>
    <property type="evidence" value="ECO:0007669"/>
    <property type="project" value="UniProtKB-EC"/>
</dbReference>
<dbReference type="HOGENOM" id="CLU_000846_3_1_1"/>
<feature type="domain" description="P-type ATPase N-terminal" evidence="18">
    <location>
        <begin position="126"/>
        <end position="190"/>
    </location>
</feature>
<evidence type="ECO:0000256" key="8">
    <source>
        <dbReference type="ARBA" id="ARBA00022842"/>
    </source>
</evidence>
<evidence type="ECO:0000259" key="19">
    <source>
        <dbReference type="Pfam" id="PF16212"/>
    </source>
</evidence>
<keyword evidence="6 14" id="KW-0547">Nucleotide-binding</keyword>
<dbReference type="FunFam" id="3.40.50.1000:FF:000080">
    <property type="entry name" value="Phospholipid-transporting ATPase"/>
    <property type="match status" value="1"/>
</dbReference>
<evidence type="ECO:0000256" key="3">
    <source>
        <dbReference type="ARBA" id="ARBA00022448"/>
    </source>
</evidence>
<dbReference type="InterPro" id="IPR044492">
    <property type="entry name" value="P_typ_ATPase_HD_dom"/>
</dbReference>
<evidence type="ECO:0000256" key="1">
    <source>
        <dbReference type="ARBA" id="ARBA00004127"/>
    </source>
</evidence>
<feature type="binding site" evidence="15">
    <location>
        <position position="516"/>
    </location>
    <ligand>
        <name>Mg(2+)</name>
        <dbReference type="ChEBI" id="CHEBI:18420"/>
    </ligand>
</feature>
<feature type="binding site" evidence="14">
    <location>
        <position position="669"/>
    </location>
    <ligand>
        <name>ATP</name>
        <dbReference type="ChEBI" id="CHEBI:30616"/>
    </ligand>
</feature>
<dbReference type="InterPro" id="IPR001757">
    <property type="entry name" value="P_typ_ATPase"/>
</dbReference>
<dbReference type="GO" id="GO:0012505">
    <property type="term" value="C:endomembrane system"/>
    <property type="evidence" value="ECO:0007669"/>
    <property type="project" value="UniProtKB-SubCell"/>
</dbReference>
<dbReference type="EMBL" id="GL376636">
    <property type="status" value="NOT_ANNOTATED_CDS"/>
    <property type="molecule type" value="Genomic_DNA"/>
</dbReference>
<dbReference type="PROSITE" id="PS00154">
    <property type="entry name" value="ATPASE_E1_E2"/>
    <property type="match status" value="1"/>
</dbReference>
<dbReference type="SFLD" id="SFLDS00003">
    <property type="entry name" value="Haloacid_Dehalogenase"/>
    <property type="match status" value="1"/>
</dbReference>
<dbReference type="SUPFAM" id="SSF56784">
    <property type="entry name" value="HAD-like"/>
    <property type="match status" value="1"/>
</dbReference>
<dbReference type="PRINTS" id="PR00119">
    <property type="entry name" value="CATATPASE"/>
</dbReference>
<dbReference type="GO" id="GO:0005524">
    <property type="term" value="F:ATP binding"/>
    <property type="evidence" value="ECO:0007669"/>
    <property type="project" value="UniProtKB-UniRule"/>
</dbReference>
<feature type="binding site" evidence="14">
    <location>
        <position position="817"/>
    </location>
    <ligand>
        <name>ATP</name>
        <dbReference type="ChEBI" id="CHEBI:30616"/>
    </ligand>
</feature>
<dbReference type="STRING" id="431595.K3W6I2"/>
<feature type="binding site" evidence="14">
    <location>
        <position position="628"/>
    </location>
    <ligand>
        <name>ATP</name>
        <dbReference type="ChEBI" id="CHEBI:30616"/>
    </ligand>
</feature>
<feature type="binding site" evidence="14">
    <location>
        <position position="910"/>
    </location>
    <ligand>
        <name>ATP</name>
        <dbReference type="ChEBI" id="CHEBI:30616"/>
    </ligand>
</feature>
<dbReference type="Gene3D" id="3.40.50.1000">
    <property type="entry name" value="HAD superfamily/HAD-like"/>
    <property type="match status" value="1"/>
</dbReference>
<dbReference type="FunCoup" id="K3W6I2">
    <property type="interactions" value="7"/>
</dbReference>
<organism evidence="20 21">
    <name type="scientific">Globisporangium ultimum (strain ATCC 200006 / CBS 805.95 / DAOM BR144)</name>
    <name type="common">Pythium ultimum</name>
    <dbReference type="NCBI Taxonomy" id="431595"/>
    <lineage>
        <taxon>Eukaryota</taxon>
        <taxon>Sar</taxon>
        <taxon>Stramenopiles</taxon>
        <taxon>Oomycota</taxon>
        <taxon>Peronosporomycetes</taxon>
        <taxon>Pythiales</taxon>
        <taxon>Pythiaceae</taxon>
        <taxon>Globisporangium</taxon>
    </lineage>
</organism>
<feature type="transmembrane region" description="Helical" evidence="16">
    <location>
        <begin position="1077"/>
        <end position="1099"/>
    </location>
</feature>
<evidence type="ECO:0000256" key="13">
    <source>
        <dbReference type="PIRSR" id="PIRSR606539-1"/>
    </source>
</evidence>
<feature type="binding site" evidence="14">
    <location>
        <position position="816"/>
    </location>
    <ligand>
        <name>ATP</name>
        <dbReference type="ChEBI" id="CHEBI:30616"/>
    </ligand>
</feature>
<comment type="cofactor">
    <cofactor evidence="15">
        <name>Mg(2+)</name>
        <dbReference type="ChEBI" id="CHEBI:18420"/>
    </cofactor>
</comment>
<feature type="transmembrane region" description="Helical" evidence="16">
    <location>
        <begin position="1178"/>
        <end position="1200"/>
    </location>
</feature>
<accession>K3W6I2</accession>
<dbReference type="Pfam" id="PF08282">
    <property type="entry name" value="Hydrolase_3"/>
    <property type="match status" value="1"/>
</dbReference>
<dbReference type="NCBIfam" id="TIGR01652">
    <property type="entry name" value="ATPase-Plipid"/>
    <property type="match status" value="1"/>
</dbReference>
<feature type="binding site" evidence="15">
    <location>
        <position position="937"/>
    </location>
    <ligand>
        <name>Mg(2+)</name>
        <dbReference type="ChEBI" id="CHEBI:18420"/>
    </ligand>
</feature>
<dbReference type="FunFam" id="3.40.1110.10:FF:000231">
    <property type="entry name" value="Phospholipid-transporting ATPase"/>
    <property type="match status" value="1"/>
</dbReference>
<reference evidence="21" key="1">
    <citation type="journal article" date="2010" name="Genome Biol.">
        <title>Genome sequence of the necrotrophic plant pathogen Pythium ultimum reveals original pathogenicity mechanisms and effector repertoire.</title>
        <authorList>
            <person name="Levesque C.A."/>
            <person name="Brouwer H."/>
            <person name="Cano L."/>
            <person name="Hamilton J.P."/>
            <person name="Holt C."/>
            <person name="Huitema E."/>
            <person name="Raffaele S."/>
            <person name="Robideau G.P."/>
            <person name="Thines M."/>
            <person name="Win J."/>
            <person name="Zerillo M.M."/>
            <person name="Beakes G.W."/>
            <person name="Boore J.L."/>
            <person name="Busam D."/>
            <person name="Dumas B."/>
            <person name="Ferriera S."/>
            <person name="Fuerstenberg S.I."/>
            <person name="Gachon C.M."/>
            <person name="Gaulin E."/>
            <person name="Govers F."/>
            <person name="Grenville-Briggs L."/>
            <person name="Horner N."/>
            <person name="Hostetler J."/>
            <person name="Jiang R.H."/>
            <person name="Johnson J."/>
            <person name="Krajaejun T."/>
            <person name="Lin H."/>
            <person name="Meijer H.J."/>
            <person name="Moore B."/>
            <person name="Morris P."/>
            <person name="Phuntmart V."/>
            <person name="Puiu D."/>
            <person name="Shetty J."/>
            <person name="Stajich J.E."/>
            <person name="Tripathy S."/>
            <person name="Wawra S."/>
            <person name="van West P."/>
            <person name="Whitty B.R."/>
            <person name="Coutinho P.M."/>
            <person name="Henrissat B."/>
            <person name="Martin F."/>
            <person name="Thomas P.D."/>
            <person name="Tyler B.M."/>
            <person name="De Vries R.P."/>
            <person name="Kamoun S."/>
            <person name="Yandell M."/>
            <person name="Tisserat N."/>
            <person name="Buell C.R."/>
        </authorList>
    </citation>
    <scope>NUCLEOTIDE SEQUENCE</scope>
    <source>
        <strain evidence="21">DAOM:BR144</strain>
    </source>
</reference>
<feature type="binding site" evidence="14">
    <location>
        <position position="815"/>
    </location>
    <ligand>
        <name>ATP</name>
        <dbReference type="ChEBI" id="CHEBI:30616"/>
    </ligand>
</feature>
<keyword evidence="8 15" id="KW-0460">Magnesium</keyword>
<keyword evidence="4 16" id="KW-0812">Transmembrane</keyword>
<dbReference type="GO" id="GO:0045332">
    <property type="term" value="P:phospholipid translocation"/>
    <property type="evidence" value="ECO:0007669"/>
    <property type="project" value="TreeGrafter"/>
</dbReference>
<dbReference type="SUPFAM" id="SSF81653">
    <property type="entry name" value="Calcium ATPase, transduction domain A"/>
    <property type="match status" value="1"/>
</dbReference>
<evidence type="ECO:0000313" key="21">
    <source>
        <dbReference type="Proteomes" id="UP000019132"/>
    </source>
</evidence>
<keyword evidence="5 15" id="KW-0479">Metal-binding</keyword>
<dbReference type="SUPFAM" id="SSF81665">
    <property type="entry name" value="Calcium ATPase, transmembrane domain M"/>
    <property type="match status" value="1"/>
</dbReference>
<evidence type="ECO:0000256" key="10">
    <source>
        <dbReference type="ARBA" id="ARBA00022989"/>
    </source>
</evidence>
<dbReference type="PANTHER" id="PTHR24092:SF180">
    <property type="entry name" value="PHOSPHOLIPID-TRANSPORTING ATPASE DNF1-RELATED"/>
    <property type="match status" value="1"/>
</dbReference>
<dbReference type="InterPro" id="IPR023214">
    <property type="entry name" value="HAD_sf"/>
</dbReference>
<evidence type="ECO:0000256" key="12">
    <source>
        <dbReference type="ARBA" id="ARBA00034036"/>
    </source>
</evidence>
<dbReference type="SFLD" id="SFLDG00002">
    <property type="entry name" value="C1.7:_P-type_atpase_like"/>
    <property type="match status" value="1"/>
</dbReference>
<keyword evidence="7 14" id="KW-0067">ATP-binding</keyword>
<evidence type="ECO:0000256" key="4">
    <source>
        <dbReference type="ARBA" id="ARBA00022692"/>
    </source>
</evidence>
<dbReference type="InterPro" id="IPR008250">
    <property type="entry name" value="ATPase_P-typ_transduc_dom_A_sf"/>
</dbReference>
<keyword evidence="10 16" id="KW-1133">Transmembrane helix</keyword>
<feature type="transmembrane region" description="Helical" evidence="16">
    <location>
        <begin position="1024"/>
        <end position="1046"/>
    </location>
</feature>
<dbReference type="InParanoid" id="K3W6I2"/>
<dbReference type="InterPro" id="IPR036412">
    <property type="entry name" value="HAD-like_sf"/>
</dbReference>
<dbReference type="OMA" id="DMMIYQR"/>
<sequence length="1384" mass="154047">MASKGRLFGGGGPRVEDEELLRHQTRSTSAGSNPPLLTKESNSSSDYVYAEMGSPALLQQPQRIGDADDSGRHKRTLTGGGGGGKLPATKNRGNSRTGPAAVGHDYSNNNNGGGDSDKAKQELREVYFNYAPGNAVFDKSTNVVITSKYNVLTFLPKFLKESFTKVANFFFLVVCVLQSIDSISNTYGVPTNAPVLLFVISIDAVFAIMEDMRRHTSDREANSAKCHIVRNGHIEDHLWSEVKVGDFLQIRNREVIPADVLILSVSEPVGEAASGICYVETKSLDGETNLKLRQAIQPTMNALVNPQELVLLRGIVKFETPNPYINKFAGKVEVTVSEGCGMEVMPLSVKNVLLRGCNLRNTDWVFGLVLNTGPDTKIMQSASAAPSKWSDVMLSMNKMIAILCLGLFVACAVAATCYVTWQYDIVRNTWYIKLSDDVRAQPRWESFIQMMFYYFLLLYQVIPISLYVSMTSVKFLQAKFMVWDLEMYHAETDTPAIVRTMALNEELGQISYVFSDKTGTLTCNIMEFRKCSINGISYGSGMTEIGRAALVRANKPIPPEPKMDAGMKKMQYVNFVDPSFFKAMNGGTGAAQRDNIHQFFEHLAVCHTVIPEKLETGEVRLSASSPDEQALVAGASFVGFNFVNRGVGKATIEIFGERQVFDILDVLEFNSTRKRMSVVVRRPNGELYLYSKGADMMIYQRLKDDPAMDQLKKVTRDHMEKYADDGLRTLALAVKKLDEKWFQKWKIKFDEAQGNVAELDRRKDGKPNAIDSLMEEIEENLELIGATAIEDKLQDGVPKCLAHLTAAGIKVWMLTGDKEETAINIAYACSLLDNSIQQVIVNCTTCPNEEAIIARLNAAGREYREKTKADSKLEISLIIDGEALEWALSPRTAPHLLEFTKLCRAVICNRVSPAQKAEMVRLVRDNIPVARTLAIGDGANDVAMIQAAHVGVGISGQEGMQAVNSSDYAIAQFRFLERLLLVHGRWNYIRISKLVLYMFYKNITLVLAQYWYGYLSGASGSKMYWELGVQVYNVAFTGIPIIMVGVMDKDLPARFSIEYPDLYRKGPERYYFNMYTFLRWVGAAVFESLVIFVVMSYGFNASESAPGSESRVEYGMVAFSMTVLIVNIKIWLISDTWTFLSLICWSLSVLSWFGFAAMGTEVTFFSRFKVAYDEFGSFAPTAWSWGYVLVVLMGCVIALGRHFTYNQYQRAFYPELNQVLQESVEKRKRRLTINHIEEQTLSMSLDDVHATAFMSDFRGTDLTVKSYRTNSGGVNMHDAIAEDEIYESSGGGVPSLAMSDNVSLTADSFSASVYSSSVSSEVGSGWDRIPTKLFKSNASRRNTGYAFSCDEETTLAESYIASNSLPRSDAVPAALRNSISRHMS</sequence>
<reference evidence="21" key="2">
    <citation type="submission" date="2010-04" db="EMBL/GenBank/DDBJ databases">
        <authorList>
            <person name="Buell R."/>
            <person name="Hamilton J."/>
            <person name="Hostetler J."/>
        </authorList>
    </citation>
    <scope>NUCLEOTIDE SEQUENCE [LARGE SCALE GENOMIC DNA]</scope>
    <source>
        <strain evidence="21">DAOM:BR144</strain>
    </source>
</reference>
<comment type="catalytic activity">
    <reaction evidence="12 16">
        <text>ATP + H2O + phospholipidSide 1 = ADP + phosphate + phospholipidSide 2.</text>
        <dbReference type="EC" id="7.6.2.1"/>
    </reaction>
</comment>
<dbReference type="NCBIfam" id="TIGR01494">
    <property type="entry name" value="ATPase_P-type"/>
    <property type="match status" value="1"/>
</dbReference>
<feature type="binding site" evidence="14">
    <location>
        <position position="940"/>
    </location>
    <ligand>
        <name>ATP</name>
        <dbReference type="ChEBI" id="CHEBI:30616"/>
    </ligand>
</feature>
<evidence type="ECO:0000256" key="5">
    <source>
        <dbReference type="ARBA" id="ARBA00022723"/>
    </source>
</evidence>
<keyword evidence="21" id="KW-1185">Reference proteome</keyword>
<feature type="transmembrane region" description="Helical" evidence="16">
    <location>
        <begin position="994"/>
        <end position="1012"/>
    </location>
</feature>
<evidence type="ECO:0000256" key="7">
    <source>
        <dbReference type="ARBA" id="ARBA00022840"/>
    </source>
</evidence>
<feature type="binding site" evidence="14">
    <location>
        <position position="728"/>
    </location>
    <ligand>
        <name>ATP</name>
        <dbReference type="ChEBI" id="CHEBI:30616"/>
    </ligand>
</feature>
<feature type="transmembrane region" description="Helical" evidence="16">
    <location>
        <begin position="192"/>
        <end position="209"/>
    </location>
</feature>
<evidence type="ECO:0000259" key="18">
    <source>
        <dbReference type="Pfam" id="PF16209"/>
    </source>
</evidence>